<dbReference type="GO" id="GO:0055085">
    <property type="term" value="P:transmembrane transport"/>
    <property type="evidence" value="ECO:0007669"/>
    <property type="project" value="UniProtKB-ARBA"/>
</dbReference>
<sequence>MLNKPLLRVEHLEISKGGQILVQDLSFELAPAKTLAIVGESGSGKTLSSLALMGLLPSSLSLKGKLKLKDWDLQDLDEEAWSKLRGKEVAMVFQEPMSALNPSMKCGKQVAEILSVHGQNKGIKERVLDLFREVELPRVEEIYQSYPHQLSGGQKQRVVIAMAIANNPALLIADEPTTALDVSVQSSILKLLKKLQEEYNMAMIFISHDLGLVRKIADEVLVLYQGQLKEQGSAEQIFNQPQDPYTKGLIACRPGPDTHFKRLPLVQDFLLGHVQDLEQIDPAKKEQKAMARAKQSPLLSIKAIDKIYRSKSGLLGRWKEVKAVHEVNLDIYPGESLGLVGESGSGKSTIGRILVGLEHAEAGEIFYEGQDIRNLSKKAWRKLNREIQIIFQDPYGSLNPRITVGESIAEVLRVNAHRNKEEAKEEALNLLEKVGLLKDYAGRYPHEFSGGQRQRLGIARALALSPKFLVCDESVSALDVSVQAQILNLLNDLKEEYGFTYLFISHDLQVVRYFCDRVLVLRNGQLVEEGFAESLFQNPQEEYTARLIADQH</sequence>
<dbReference type="FunFam" id="3.40.50.300:FF:000016">
    <property type="entry name" value="Oligopeptide ABC transporter ATP-binding component"/>
    <property type="match status" value="2"/>
</dbReference>
<dbReference type="PROSITE" id="PS50893">
    <property type="entry name" value="ABC_TRANSPORTER_2"/>
    <property type="match status" value="2"/>
</dbReference>
<comment type="similarity">
    <text evidence="1">Belongs to the ABC transporter superfamily.</text>
</comment>
<dbReference type="Gene3D" id="3.40.50.300">
    <property type="entry name" value="P-loop containing nucleotide triphosphate hydrolases"/>
    <property type="match status" value="2"/>
</dbReference>
<dbReference type="InterPro" id="IPR017871">
    <property type="entry name" value="ABC_transporter-like_CS"/>
</dbReference>
<evidence type="ECO:0000259" key="5">
    <source>
        <dbReference type="PROSITE" id="PS50893"/>
    </source>
</evidence>
<evidence type="ECO:0000313" key="7">
    <source>
        <dbReference type="Proteomes" id="UP000516305"/>
    </source>
</evidence>
<dbReference type="RefSeq" id="WP_210760484.1">
    <property type="nucleotide sequence ID" value="NZ_CP060139.1"/>
</dbReference>
<dbReference type="Proteomes" id="UP000516305">
    <property type="component" value="Chromosome"/>
</dbReference>
<evidence type="ECO:0000313" key="6">
    <source>
        <dbReference type="EMBL" id="QNR25958.1"/>
    </source>
</evidence>
<dbReference type="InterPro" id="IPR050319">
    <property type="entry name" value="ABC_transp_ATP-bind"/>
</dbReference>
<dbReference type="CDD" id="cd03257">
    <property type="entry name" value="ABC_NikE_OppD_transporters"/>
    <property type="match status" value="2"/>
</dbReference>
<dbReference type="NCBIfam" id="NF007739">
    <property type="entry name" value="PRK10419.1"/>
    <property type="match status" value="2"/>
</dbReference>
<dbReference type="InterPro" id="IPR027417">
    <property type="entry name" value="P-loop_NTPase"/>
</dbReference>
<dbReference type="InterPro" id="IPR003439">
    <property type="entry name" value="ABC_transporter-like_ATP-bd"/>
</dbReference>
<dbReference type="InterPro" id="IPR003593">
    <property type="entry name" value="AAA+_ATPase"/>
</dbReference>
<dbReference type="InterPro" id="IPR013563">
    <property type="entry name" value="Oligopep_ABC_C"/>
</dbReference>
<dbReference type="GO" id="GO:0016887">
    <property type="term" value="F:ATP hydrolysis activity"/>
    <property type="evidence" value="ECO:0007669"/>
    <property type="project" value="InterPro"/>
</dbReference>
<evidence type="ECO:0000256" key="1">
    <source>
        <dbReference type="ARBA" id="ARBA00005417"/>
    </source>
</evidence>
<organism evidence="6 7">
    <name type="scientific">Croceimicrobium hydrocarbonivorans</name>
    <dbReference type="NCBI Taxonomy" id="2761580"/>
    <lineage>
        <taxon>Bacteria</taxon>
        <taxon>Pseudomonadati</taxon>
        <taxon>Bacteroidota</taxon>
        <taxon>Flavobacteriia</taxon>
        <taxon>Flavobacteriales</taxon>
        <taxon>Owenweeksiaceae</taxon>
        <taxon>Croceimicrobium</taxon>
    </lineage>
</organism>
<gene>
    <name evidence="6" type="ORF">H4K34_08965</name>
</gene>
<dbReference type="NCBIfam" id="NF008453">
    <property type="entry name" value="PRK11308.1"/>
    <property type="match status" value="2"/>
</dbReference>
<dbReference type="SUPFAM" id="SSF52540">
    <property type="entry name" value="P-loop containing nucleoside triphosphate hydrolases"/>
    <property type="match status" value="2"/>
</dbReference>
<feature type="domain" description="ABC transporter" evidence="5">
    <location>
        <begin position="301"/>
        <end position="548"/>
    </location>
</feature>
<evidence type="ECO:0000256" key="2">
    <source>
        <dbReference type="ARBA" id="ARBA00022448"/>
    </source>
</evidence>
<dbReference type="EMBL" id="CP060139">
    <property type="protein sequence ID" value="QNR25958.1"/>
    <property type="molecule type" value="Genomic_DNA"/>
</dbReference>
<evidence type="ECO:0000256" key="3">
    <source>
        <dbReference type="ARBA" id="ARBA00022741"/>
    </source>
</evidence>
<dbReference type="KEGG" id="chyd:H4K34_08965"/>
<evidence type="ECO:0000256" key="4">
    <source>
        <dbReference type="ARBA" id="ARBA00022840"/>
    </source>
</evidence>
<reference evidence="6 7" key="1">
    <citation type="submission" date="2020-08" db="EMBL/GenBank/DDBJ databases">
        <title>Croceimicrobium hydrocarbonivorans gen. nov., sp. nov., a novel marine bacterium isolated from a bacterial consortium that degrades polyethylene terephthalate.</title>
        <authorList>
            <person name="Liu R."/>
        </authorList>
    </citation>
    <scope>NUCLEOTIDE SEQUENCE [LARGE SCALE GENOMIC DNA]</scope>
    <source>
        <strain evidence="6 7">A20-9</strain>
    </source>
</reference>
<dbReference type="AlphaFoldDB" id="A0A7H0VJR0"/>
<dbReference type="SMART" id="SM00382">
    <property type="entry name" value="AAA"/>
    <property type="match status" value="2"/>
</dbReference>
<keyword evidence="7" id="KW-1185">Reference proteome</keyword>
<keyword evidence="4 6" id="KW-0067">ATP-binding</keyword>
<dbReference type="Pfam" id="PF00005">
    <property type="entry name" value="ABC_tran"/>
    <property type="match status" value="2"/>
</dbReference>
<dbReference type="Pfam" id="PF08352">
    <property type="entry name" value="oligo_HPY"/>
    <property type="match status" value="1"/>
</dbReference>
<feature type="domain" description="ABC transporter" evidence="5">
    <location>
        <begin position="7"/>
        <end position="250"/>
    </location>
</feature>
<proteinExistence type="inferred from homology"/>
<protein>
    <submittedName>
        <fullName evidence="6">ABC transporter ATP-binding protein</fullName>
    </submittedName>
</protein>
<keyword evidence="3" id="KW-0547">Nucleotide-binding</keyword>
<name>A0A7H0VJR0_9FLAO</name>
<dbReference type="PANTHER" id="PTHR43776:SF7">
    <property type="entry name" value="D,D-DIPEPTIDE TRANSPORT ATP-BINDING PROTEIN DDPF-RELATED"/>
    <property type="match status" value="1"/>
</dbReference>
<dbReference type="GO" id="GO:0015833">
    <property type="term" value="P:peptide transport"/>
    <property type="evidence" value="ECO:0007669"/>
    <property type="project" value="InterPro"/>
</dbReference>
<keyword evidence="2" id="KW-0813">Transport</keyword>
<accession>A0A7H0VJR0</accession>
<dbReference type="PROSITE" id="PS00211">
    <property type="entry name" value="ABC_TRANSPORTER_1"/>
    <property type="match status" value="2"/>
</dbReference>
<dbReference type="GO" id="GO:0005524">
    <property type="term" value="F:ATP binding"/>
    <property type="evidence" value="ECO:0007669"/>
    <property type="project" value="UniProtKB-KW"/>
</dbReference>
<dbReference type="PANTHER" id="PTHR43776">
    <property type="entry name" value="TRANSPORT ATP-BINDING PROTEIN"/>
    <property type="match status" value="1"/>
</dbReference>